<accession>A0A6J4LQ64</accession>
<proteinExistence type="predicted"/>
<dbReference type="PROSITE" id="PS00092">
    <property type="entry name" value="N6_MTASE"/>
    <property type="match status" value="1"/>
</dbReference>
<dbReference type="GO" id="GO:0003676">
    <property type="term" value="F:nucleic acid binding"/>
    <property type="evidence" value="ECO:0007669"/>
    <property type="project" value="InterPro"/>
</dbReference>
<dbReference type="PANTHER" id="PTHR43542:SF1">
    <property type="entry name" value="METHYLTRANSFERASE"/>
    <property type="match status" value="1"/>
</dbReference>
<evidence type="ECO:0000256" key="1">
    <source>
        <dbReference type="ARBA" id="ARBA00022603"/>
    </source>
</evidence>
<keyword evidence="1 3" id="KW-0489">Methyltransferase</keyword>
<dbReference type="InterPro" id="IPR004398">
    <property type="entry name" value="RNA_MeTrfase_RsmD"/>
</dbReference>
<reference evidence="3" key="1">
    <citation type="submission" date="2020-02" db="EMBL/GenBank/DDBJ databases">
        <authorList>
            <person name="Meier V. D."/>
        </authorList>
    </citation>
    <scope>NUCLEOTIDE SEQUENCE</scope>
    <source>
        <strain evidence="3">AVDCRST_MAG68</strain>
    </source>
</reference>
<organism evidence="3">
    <name type="scientific">uncultured Gemmatimonadota bacterium</name>
    <dbReference type="NCBI Taxonomy" id="203437"/>
    <lineage>
        <taxon>Bacteria</taxon>
        <taxon>Pseudomonadati</taxon>
        <taxon>Gemmatimonadota</taxon>
        <taxon>environmental samples</taxon>
    </lineage>
</organism>
<dbReference type="GO" id="GO:0052913">
    <property type="term" value="F:16S rRNA (guanine(966)-N(2))-methyltransferase activity"/>
    <property type="evidence" value="ECO:0007669"/>
    <property type="project" value="UniProtKB-EC"/>
</dbReference>
<evidence type="ECO:0000313" key="3">
    <source>
        <dbReference type="EMBL" id="CAA9338306.1"/>
    </source>
</evidence>
<dbReference type="CDD" id="cd02440">
    <property type="entry name" value="AdoMet_MTases"/>
    <property type="match status" value="1"/>
</dbReference>
<evidence type="ECO:0000256" key="2">
    <source>
        <dbReference type="ARBA" id="ARBA00022679"/>
    </source>
</evidence>
<dbReference type="EMBL" id="CADCTW010000134">
    <property type="protein sequence ID" value="CAA9338306.1"/>
    <property type="molecule type" value="Genomic_DNA"/>
</dbReference>
<keyword evidence="2 3" id="KW-0808">Transferase</keyword>
<protein>
    <submittedName>
        <fullName evidence="3">16S rRNA (Guanine(966)-N(2))-methyltransferase</fullName>
        <ecNumber evidence="3">2.1.1.171</ecNumber>
    </submittedName>
</protein>
<dbReference type="SUPFAM" id="SSF53335">
    <property type="entry name" value="S-adenosyl-L-methionine-dependent methyltransferases"/>
    <property type="match status" value="1"/>
</dbReference>
<dbReference type="EC" id="2.1.1.171" evidence="3"/>
<sequence>MRIVRGKWAGRHLTSPADRRVRPTAEHVRDEWIRLLEPDLAGARVLDLFAGTGALGLEAMSRGARSADFVETRPASLHALKANVAALHVRERTRIFKKDALPFAQALPVNRYDVAFADPPYESGMLDRLLDIWFHTPFAAMLTVEHASSHLLPEGGEEHFFDDSMVTIYRARLADLRRADG</sequence>
<dbReference type="InterPro" id="IPR029063">
    <property type="entry name" value="SAM-dependent_MTases_sf"/>
</dbReference>
<dbReference type="Pfam" id="PF03602">
    <property type="entry name" value="Cons_hypoth95"/>
    <property type="match status" value="1"/>
</dbReference>
<dbReference type="Gene3D" id="3.40.50.150">
    <property type="entry name" value="Vaccinia Virus protein VP39"/>
    <property type="match status" value="1"/>
</dbReference>
<dbReference type="PANTHER" id="PTHR43542">
    <property type="entry name" value="METHYLTRANSFERASE"/>
    <property type="match status" value="1"/>
</dbReference>
<dbReference type="InterPro" id="IPR002052">
    <property type="entry name" value="DNA_methylase_N6_adenine_CS"/>
</dbReference>
<dbReference type="AlphaFoldDB" id="A0A6J4LQ64"/>
<gene>
    <name evidence="3" type="ORF">AVDCRST_MAG68-2894</name>
</gene>
<name>A0A6J4LQ64_9BACT</name>